<proteinExistence type="predicted"/>
<comment type="caution">
    <text evidence="1">The sequence shown here is derived from an EMBL/GenBank/DDBJ whole genome shotgun (WGS) entry which is preliminary data.</text>
</comment>
<evidence type="ECO:0000313" key="2">
    <source>
        <dbReference type="Proteomes" id="UP000789920"/>
    </source>
</evidence>
<gene>
    <name evidence="1" type="ORF">RPERSI_LOCUS6548</name>
</gene>
<sequence length="224" mass="24619">MSSDSNKLPQATVECSTEDDDNANEHGEMGAMVDRLRSSLEGVQNSFSTIYSALAINLRQSFEMVQAMNSMMEQLLLSNIRIKIDIQEDSIPCLLTIIISNTCQFPAQKASCNLMFQKKGEDEEAIVKIECIDSIVQGSKNSNNSNSRLKSSSPLSIFVQKSCVGSSTSDALFTLPPQTQIIEKLKLIPSELAQYNGKISLEFPSPGTGKPLQKEHSFDLCLTK</sequence>
<dbReference type="EMBL" id="CAJVQC010010471">
    <property type="protein sequence ID" value="CAG8616994.1"/>
    <property type="molecule type" value="Genomic_DNA"/>
</dbReference>
<protein>
    <submittedName>
        <fullName evidence="1">14940_t:CDS:1</fullName>
    </submittedName>
</protein>
<dbReference type="Proteomes" id="UP000789920">
    <property type="component" value="Unassembled WGS sequence"/>
</dbReference>
<organism evidence="1 2">
    <name type="scientific">Racocetra persica</name>
    <dbReference type="NCBI Taxonomy" id="160502"/>
    <lineage>
        <taxon>Eukaryota</taxon>
        <taxon>Fungi</taxon>
        <taxon>Fungi incertae sedis</taxon>
        <taxon>Mucoromycota</taxon>
        <taxon>Glomeromycotina</taxon>
        <taxon>Glomeromycetes</taxon>
        <taxon>Diversisporales</taxon>
        <taxon>Gigasporaceae</taxon>
        <taxon>Racocetra</taxon>
    </lineage>
</organism>
<name>A0ACA9MY74_9GLOM</name>
<keyword evidence="2" id="KW-1185">Reference proteome</keyword>
<evidence type="ECO:0000313" key="1">
    <source>
        <dbReference type="EMBL" id="CAG8616994.1"/>
    </source>
</evidence>
<accession>A0ACA9MY74</accession>
<reference evidence="1" key="1">
    <citation type="submission" date="2021-06" db="EMBL/GenBank/DDBJ databases">
        <authorList>
            <person name="Kallberg Y."/>
            <person name="Tangrot J."/>
            <person name="Rosling A."/>
        </authorList>
    </citation>
    <scope>NUCLEOTIDE SEQUENCE</scope>
    <source>
        <strain evidence="1">MA461A</strain>
    </source>
</reference>